<dbReference type="GO" id="GO:0004382">
    <property type="term" value="F:GDP phosphatase activity"/>
    <property type="evidence" value="ECO:0007669"/>
    <property type="project" value="TreeGrafter"/>
</dbReference>
<protein>
    <recommendedName>
        <fullName evidence="18">Ectonucleoside triphosphate diphosphohydrolase 8</fullName>
        <ecNumber evidence="5">3.6.1.5</ecNumber>
    </recommendedName>
</protein>
<keyword evidence="25" id="KW-1185">Reference proteome</keyword>
<keyword evidence="7" id="KW-0812">Transmembrane</keyword>
<evidence type="ECO:0000256" key="20">
    <source>
        <dbReference type="PIRSR" id="PIRSR600407-1"/>
    </source>
</evidence>
<evidence type="ECO:0000256" key="6">
    <source>
        <dbReference type="ARBA" id="ARBA00022475"/>
    </source>
</evidence>
<evidence type="ECO:0000256" key="10">
    <source>
        <dbReference type="ARBA" id="ARBA00022801"/>
    </source>
</evidence>
<dbReference type="InParanoid" id="A0A674HNN4"/>
<dbReference type="Gene3D" id="3.30.420.150">
    <property type="entry name" value="Exopolyphosphatase. Domain 2"/>
    <property type="match status" value="1"/>
</dbReference>
<dbReference type="PANTHER" id="PTHR11782">
    <property type="entry name" value="ADENOSINE/GUANOSINE DIPHOSPHATASE"/>
    <property type="match status" value="1"/>
</dbReference>
<dbReference type="GO" id="GO:0005886">
    <property type="term" value="C:plasma membrane"/>
    <property type="evidence" value="ECO:0007669"/>
    <property type="project" value="UniProtKB-SubCell"/>
</dbReference>
<evidence type="ECO:0000256" key="3">
    <source>
        <dbReference type="ARBA" id="ARBA00004651"/>
    </source>
</evidence>
<dbReference type="EC" id="3.6.1.5" evidence="5"/>
<evidence type="ECO:0000256" key="7">
    <source>
        <dbReference type="ARBA" id="ARBA00022692"/>
    </source>
</evidence>
<feature type="binding site" evidence="21">
    <location>
        <begin position="380"/>
        <end position="384"/>
    </location>
    <ligand>
        <name>ATP</name>
        <dbReference type="ChEBI" id="CHEBI:30616"/>
    </ligand>
</feature>
<comment type="cofactor">
    <cofactor evidence="1">
        <name>Ca(2+)</name>
        <dbReference type="ChEBI" id="CHEBI:29108"/>
    </cofactor>
</comment>
<feature type="active site" description="Proton acceptor" evidence="20">
    <location>
        <position position="340"/>
    </location>
</feature>
<evidence type="ECO:0000313" key="24">
    <source>
        <dbReference type="Ensembl" id="ENSTGUP00000037369.1"/>
    </source>
</evidence>
<evidence type="ECO:0000256" key="17">
    <source>
        <dbReference type="ARBA" id="ARBA00023180"/>
    </source>
</evidence>
<keyword evidence="16" id="KW-1015">Disulfide bond</keyword>
<keyword evidence="17" id="KW-0325">Glycoprotein</keyword>
<evidence type="ECO:0000256" key="21">
    <source>
        <dbReference type="PIRSR" id="PIRSR600407-2"/>
    </source>
</evidence>
<evidence type="ECO:0000256" key="18">
    <source>
        <dbReference type="ARBA" id="ARBA00039598"/>
    </source>
</evidence>
<accession>A0A674HNN4</accession>
<evidence type="ECO:0000256" key="4">
    <source>
        <dbReference type="ARBA" id="ARBA00009283"/>
    </source>
</evidence>
<dbReference type="GO" id="GO:0009134">
    <property type="term" value="P:nucleoside diphosphate catabolic process"/>
    <property type="evidence" value="ECO:0007669"/>
    <property type="project" value="TreeGrafter"/>
</dbReference>
<evidence type="ECO:0000313" key="25">
    <source>
        <dbReference type="Proteomes" id="UP000007754"/>
    </source>
</evidence>
<dbReference type="GO" id="GO:0005524">
    <property type="term" value="F:ATP binding"/>
    <property type="evidence" value="ECO:0007669"/>
    <property type="project" value="UniProtKB-KW"/>
</dbReference>
<keyword evidence="11" id="KW-0106">Calcium</keyword>
<evidence type="ECO:0000256" key="1">
    <source>
        <dbReference type="ARBA" id="ARBA00001913"/>
    </source>
</evidence>
<keyword evidence="10 22" id="KW-0378">Hydrolase</keyword>
<dbReference type="GO" id="GO:0017111">
    <property type="term" value="F:ribonucleoside triphosphate phosphatase activity"/>
    <property type="evidence" value="ECO:0007669"/>
    <property type="project" value="TreeGrafter"/>
</dbReference>
<comment type="catalytic activity">
    <reaction evidence="19">
        <text>a ribonucleoside 5'-triphosphate + 2 H2O = a ribonucleoside 5'-phosphate + 2 phosphate + 2 H(+)</text>
        <dbReference type="Rhea" id="RHEA:36795"/>
        <dbReference type="ChEBI" id="CHEBI:15377"/>
        <dbReference type="ChEBI" id="CHEBI:15378"/>
        <dbReference type="ChEBI" id="CHEBI:43474"/>
        <dbReference type="ChEBI" id="CHEBI:58043"/>
        <dbReference type="ChEBI" id="CHEBI:61557"/>
        <dbReference type="EC" id="3.6.1.5"/>
    </reaction>
</comment>
<organism evidence="24 25">
    <name type="scientific">Taeniopygia guttata</name>
    <name type="common">Zebra finch</name>
    <name type="synonym">Poephila guttata</name>
    <dbReference type="NCBI Taxonomy" id="59729"/>
    <lineage>
        <taxon>Eukaryota</taxon>
        <taxon>Metazoa</taxon>
        <taxon>Chordata</taxon>
        <taxon>Craniata</taxon>
        <taxon>Vertebrata</taxon>
        <taxon>Euteleostomi</taxon>
        <taxon>Archelosauria</taxon>
        <taxon>Archosauria</taxon>
        <taxon>Dinosauria</taxon>
        <taxon>Saurischia</taxon>
        <taxon>Theropoda</taxon>
        <taxon>Coelurosauria</taxon>
        <taxon>Aves</taxon>
        <taxon>Neognathae</taxon>
        <taxon>Neoaves</taxon>
        <taxon>Telluraves</taxon>
        <taxon>Australaves</taxon>
        <taxon>Passeriformes</taxon>
        <taxon>Passeroidea</taxon>
        <taxon>Estrildidae</taxon>
        <taxon>Estrildinae</taxon>
        <taxon>Taeniopygia</taxon>
    </lineage>
</organism>
<evidence type="ECO:0000256" key="8">
    <source>
        <dbReference type="ARBA" id="ARBA00022723"/>
    </source>
</evidence>
<proteinExistence type="inferred from homology"/>
<dbReference type="GeneTree" id="ENSGT01150000286965"/>
<dbReference type="InterPro" id="IPR000407">
    <property type="entry name" value="GDA1_CD39_NTPase"/>
</dbReference>
<evidence type="ECO:0000256" key="12">
    <source>
        <dbReference type="ARBA" id="ARBA00022840"/>
    </source>
</evidence>
<dbReference type="Gene3D" id="3.30.420.40">
    <property type="match status" value="1"/>
</dbReference>
<evidence type="ECO:0000256" key="13">
    <source>
        <dbReference type="ARBA" id="ARBA00022842"/>
    </source>
</evidence>
<dbReference type="GO" id="GO:0046872">
    <property type="term" value="F:metal ion binding"/>
    <property type="evidence" value="ECO:0007669"/>
    <property type="project" value="UniProtKB-KW"/>
</dbReference>
<reference evidence="24" key="3">
    <citation type="submission" date="2025-09" db="UniProtKB">
        <authorList>
            <consortium name="Ensembl"/>
        </authorList>
    </citation>
    <scope>IDENTIFICATION</scope>
</reference>
<evidence type="ECO:0000256" key="15">
    <source>
        <dbReference type="ARBA" id="ARBA00023136"/>
    </source>
</evidence>
<dbReference type="GO" id="GO:0004050">
    <property type="term" value="F:apyrase activity"/>
    <property type="evidence" value="ECO:0007669"/>
    <property type="project" value="UniProtKB-EC"/>
</dbReference>
<evidence type="ECO:0000256" key="5">
    <source>
        <dbReference type="ARBA" id="ARBA00012148"/>
    </source>
</evidence>
<keyword evidence="15" id="KW-0472">Membrane</keyword>
<feature type="compositionally biased region" description="Low complexity" evidence="23">
    <location>
        <begin position="37"/>
        <end position="52"/>
    </location>
</feature>
<evidence type="ECO:0000256" key="11">
    <source>
        <dbReference type="ARBA" id="ARBA00022837"/>
    </source>
</evidence>
<evidence type="ECO:0000256" key="22">
    <source>
        <dbReference type="RuleBase" id="RU003833"/>
    </source>
</evidence>
<gene>
    <name evidence="24" type="primary">LOC100229162</name>
</gene>
<name>A0A674HNN4_TAEGU</name>
<reference evidence="24 25" key="1">
    <citation type="journal article" date="2010" name="Nature">
        <title>The genome of a songbird.</title>
        <authorList>
            <person name="Warren W.C."/>
            <person name="Clayton D.F."/>
            <person name="Ellegren H."/>
            <person name="Arnold A.P."/>
            <person name="Hillier L.W."/>
            <person name="Kunstner A."/>
            <person name="Searle S."/>
            <person name="White S."/>
            <person name="Vilella A.J."/>
            <person name="Fairley S."/>
            <person name="Heger A."/>
            <person name="Kong L."/>
            <person name="Ponting C.P."/>
            <person name="Jarvis E.D."/>
            <person name="Mello C.V."/>
            <person name="Minx P."/>
            <person name="Lovell P."/>
            <person name="Velho T.A."/>
            <person name="Ferris M."/>
            <person name="Balakrishnan C.N."/>
            <person name="Sinha S."/>
            <person name="Blatti C."/>
            <person name="London S.E."/>
            <person name="Li Y."/>
            <person name="Lin Y.C."/>
            <person name="George J."/>
            <person name="Sweedler J."/>
            <person name="Southey B."/>
            <person name="Gunaratne P."/>
            <person name="Watson M."/>
            <person name="Nam K."/>
            <person name="Backstrom N."/>
            <person name="Smeds L."/>
            <person name="Nabholz B."/>
            <person name="Itoh Y."/>
            <person name="Whitney O."/>
            <person name="Pfenning A.R."/>
            <person name="Howard J."/>
            <person name="Volker M."/>
            <person name="Skinner B.M."/>
            <person name="Griffin D.K."/>
            <person name="Ye L."/>
            <person name="McLaren W.M."/>
            <person name="Flicek P."/>
            <person name="Quesada V."/>
            <person name="Velasco G."/>
            <person name="Lopez-Otin C."/>
            <person name="Puente X.S."/>
            <person name="Olender T."/>
            <person name="Lancet D."/>
            <person name="Smit A.F."/>
            <person name="Hubley R."/>
            <person name="Konkel M.K."/>
            <person name="Walker J.A."/>
            <person name="Batzer M.A."/>
            <person name="Gu W."/>
            <person name="Pollock D.D."/>
            <person name="Chen L."/>
            <person name="Cheng Z."/>
            <person name="Eichler E.E."/>
            <person name="Stapley J."/>
            <person name="Slate J."/>
            <person name="Ekblom R."/>
            <person name="Birkhead T."/>
            <person name="Burke T."/>
            <person name="Burt D."/>
            <person name="Scharff C."/>
            <person name="Adam I."/>
            <person name="Richard H."/>
            <person name="Sultan M."/>
            <person name="Soldatov A."/>
            <person name="Lehrach H."/>
            <person name="Edwards S.V."/>
            <person name="Yang S.P."/>
            <person name="Li X."/>
            <person name="Graves T."/>
            <person name="Fulton L."/>
            <person name="Nelson J."/>
            <person name="Chinwalla A."/>
            <person name="Hou S."/>
            <person name="Mardis E.R."/>
            <person name="Wilson R.K."/>
        </authorList>
    </citation>
    <scope>NUCLEOTIDE SEQUENCE [LARGE SCALE GENOMIC DNA]</scope>
</reference>
<dbReference type="Proteomes" id="UP000007754">
    <property type="component" value="Chromosome 17"/>
</dbReference>
<comment type="cofactor">
    <cofactor evidence="2">
        <name>Mg(2+)</name>
        <dbReference type="ChEBI" id="CHEBI:18420"/>
    </cofactor>
</comment>
<evidence type="ECO:0000256" key="9">
    <source>
        <dbReference type="ARBA" id="ARBA00022741"/>
    </source>
</evidence>
<evidence type="ECO:0000256" key="2">
    <source>
        <dbReference type="ARBA" id="ARBA00001946"/>
    </source>
</evidence>
<comment type="subcellular location">
    <subcellularLocation>
        <location evidence="3">Cell membrane</location>
        <topology evidence="3">Multi-pass membrane protein</topology>
    </subcellularLocation>
</comment>
<dbReference type="AlphaFoldDB" id="A0A674HNN4"/>
<dbReference type="GO" id="GO:0045134">
    <property type="term" value="F:UDP phosphatase activity"/>
    <property type="evidence" value="ECO:0007669"/>
    <property type="project" value="TreeGrafter"/>
</dbReference>
<keyword evidence="12 21" id="KW-0067">ATP-binding</keyword>
<keyword evidence="13" id="KW-0460">Magnesium</keyword>
<evidence type="ECO:0000256" key="16">
    <source>
        <dbReference type="ARBA" id="ARBA00023157"/>
    </source>
</evidence>
<evidence type="ECO:0000256" key="14">
    <source>
        <dbReference type="ARBA" id="ARBA00022989"/>
    </source>
</evidence>
<dbReference type="PANTHER" id="PTHR11782:SF31">
    <property type="entry name" value="ECTONUCLEOSIDE TRIPHOSPHATE DIPHOSPHOHYDROLASE 8"/>
    <property type="match status" value="1"/>
</dbReference>
<reference evidence="24" key="2">
    <citation type="submission" date="2025-08" db="UniProtKB">
        <authorList>
            <consortium name="Ensembl"/>
        </authorList>
    </citation>
    <scope>IDENTIFICATION</scope>
</reference>
<comment type="similarity">
    <text evidence="4 22">Belongs to the GDA1/CD39 NTPase family.</text>
</comment>
<dbReference type="Pfam" id="PF01150">
    <property type="entry name" value="GDA1_CD39"/>
    <property type="match status" value="1"/>
</dbReference>
<feature type="region of interest" description="Disordered" evidence="23">
    <location>
        <begin position="1"/>
        <end position="142"/>
    </location>
</feature>
<evidence type="ECO:0000256" key="19">
    <source>
        <dbReference type="ARBA" id="ARBA00049175"/>
    </source>
</evidence>
<keyword evidence="14" id="KW-1133">Transmembrane helix</keyword>
<evidence type="ECO:0000256" key="23">
    <source>
        <dbReference type="SAM" id="MobiDB-lite"/>
    </source>
</evidence>
<dbReference type="PROSITE" id="PS01238">
    <property type="entry name" value="GDA1_CD39_NTPASE"/>
    <property type="match status" value="1"/>
</dbReference>
<dbReference type="Ensembl" id="ENSTGUT00000034868.1">
    <property type="protein sequence ID" value="ENSTGUP00000037369.1"/>
    <property type="gene ID" value="ENSTGUG00000002544.2"/>
</dbReference>
<sequence length="715" mass="76261">MQADVPADRAGAQAEAQPVKGREQAGYKEGTSRGTVRGQPGRGRQQPGRPGPAVRCGMRSPELPVPPPAAAPRARPGRGRTRTSESGSASLSLRPALPGQAGPRAGEERAEPRSPPPEGRRGLRAQTSPAPIDGTAPARAGGLGLGGRAGTADGSCLRPGPDPGKGCCPSYQDQNLPPTQLASFPIIRPALQDLASSRWHWADQPPPNHGRGCLYGLVFDAGSTHTSLYIYRWPADKENDTGIVSQVEACSVAGPGISSYADDPAGAGAGLKPCLDRAMKIVPAEQQRETPTYLGATAGMRLLREENSTKAEQVLAEVSKAIGAYPVDFRGARILTGSEEGSFGWITVNYLLETLVKFSFAEKWAHPQDTEVLGALDLGGASTQITFQPGVPVEDRNTSVFFRLYGTDYSLYSHSYLCYGQSQALKMLLAALHQVPRGTGAAQPSPSAMAHLPLQCWACPWAQSWELAEPCISSREAKNCLFWVEGGGGCQPGLPSPHTLTCSGIFCNFPRPAVCVVFLLSPFSRPCCIPAQREVSQHRPCTTAWGQRQNPVLWEPGILRELTGGVHPALLGCRSCFLGWAAGRVSVAWQPHERLRLSPGQLACPDLPPLLPQGVQGDHHRGRALQQPLCACAKLSQAWPRPHGDGDRGHRHVSRGRPETLRLQLRGAGAVRVQWGLSAPCAGTLLRKQPPTPPLGRANGILGHSPWKTALEVSE</sequence>
<keyword evidence="9 21" id="KW-0547">Nucleotide-binding</keyword>
<dbReference type="FunFam" id="3.30.420.40:FF:000068">
    <property type="entry name" value="Ectonucleoside triphosphate diphosphohydrolase 1"/>
    <property type="match status" value="1"/>
</dbReference>
<keyword evidence="8" id="KW-0479">Metal-binding</keyword>
<keyword evidence="6" id="KW-1003">Cell membrane</keyword>